<keyword evidence="7" id="KW-0732">Signal</keyword>
<dbReference type="Gene3D" id="3.40.720.10">
    <property type="entry name" value="Alkaline Phosphatase, subunit A"/>
    <property type="match status" value="1"/>
</dbReference>
<name>A0A6P7SQP1_9MOLL</name>
<dbReference type="InterPro" id="IPR024609">
    <property type="entry name" value="Extracellular_sulfatase_C"/>
</dbReference>
<gene>
    <name evidence="16 17 18" type="primary">LOC115215537</name>
</gene>
<evidence type="ECO:0000313" key="18">
    <source>
        <dbReference type="RefSeq" id="XP_036361627.1"/>
    </source>
</evidence>
<comment type="similarity">
    <text evidence="5">Belongs to the sulfatase family.</text>
</comment>
<protein>
    <submittedName>
        <fullName evidence="16 17">Extracellular sulfatase Sulf-1 homolog isoform X1</fullName>
    </submittedName>
</protein>
<evidence type="ECO:0000256" key="2">
    <source>
        <dbReference type="ARBA" id="ARBA00004240"/>
    </source>
</evidence>
<evidence type="ECO:0000256" key="9">
    <source>
        <dbReference type="ARBA" id="ARBA00022824"/>
    </source>
</evidence>
<evidence type="ECO:0000256" key="11">
    <source>
        <dbReference type="ARBA" id="ARBA00023034"/>
    </source>
</evidence>
<comment type="cofactor">
    <cofactor evidence="1">
        <name>Ca(2+)</name>
        <dbReference type="ChEBI" id="CHEBI:29108"/>
    </cofactor>
</comment>
<dbReference type="KEGG" id="osn:115215537"/>
<dbReference type="GO" id="GO:0005795">
    <property type="term" value="C:Golgi stack"/>
    <property type="evidence" value="ECO:0007669"/>
    <property type="project" value="UniProtKB-SubCell"/>
</dbReference>
<proteinExistence type="inferred from homology"/>
<organism evidence="15 17">
    <name type="scientific">Octopus sinensis</name>
    <name type="common">East Asian common octopus</name>
    <dbReference type="NCBI Taxonomy" id="2607531"/>
    <lineage>
        <taxon>Eukaryota</taxon>
        <taxon>Metazoa</taxon>
        <taxon>Spiralia</taxon>
        <taxon>Lophotrochozoa</taxon>
        <taxon>Mollusca</taxon>
        <taxon>Cephalopoda</taxon>
        <taxon>Coleoidea</taxon>
        <taxon>Octopodiformes</taxon>
        <taxon>Octopoda</taxon>
        <taxon>Incirrata</taxon>
        <taxon>Octopodidae</taxon>
        <taxon>Octopus</taxon>
    </lineage>
</organism>
<dbReference type="FunFam" id="3.40.720.10:FF:000050">
    <property type="entry name" value="Extracellular sulfatase SULF-1"/>
    <property type="match status" value="1"/>
</dbReference>
<evidence type="ECO:0000256" key="5">
    <source>
        <dbReference type="ARBA" id="ARBA00008779"/>
    </source>
</evidence>
<dbReference type="GO" id="GO:0005539">
    <property type="term" value="F:glycosaminoglycan binding"/>
    <property type="evidence" value="ECO:0007669"/>
    <property type="project" value="TreeGrafter"/>
</dbReference>
<evidence type="ECO:0000259" key="13">
    <source>
        <dbReference type="Pfam" id="PF00884"/>
    </source>
</evidence>
<evidence type="ECO:0000256" key="3">
    <source>
        <dbReference type="ARBA" id="ARBA00004241"/>
    </source>
</evidence>
<keyword evidence="11" id="KW-0333">Golgi apparatus</keyword>
<evidence type="ECO:0000256" key="6">
    <source>
        <dbReference type="ARBA" id="ARBA00022723"/>
    </source>
</evidence>
<keyword evidence="10" id="KW-0106">Calcium</keyword>
<feature type="domain" description="Extracellular sulfatase C-terminal" evidence="14">
    <location>
        <begin position="603"/>
        <end position="662"/>
    </location>
</feature>
<dbReference type="PANTHER" id="PTHR43108:SF16">
    <property type="entry name" value="EXTRACELLULAR SULFATASE SULF-1 HOMOLOG"/>
    <property type="match status" value="1"/>
</dbReference>
<dbReference type="Proteomes" id="UP000515154">
    <property type="component" value="Linkage group LG9"/>
</dbReference>
<evidence type="ECO:0000313" key="17">
    <source>
        <dbReference type="RefSeq" id="XP_029640579.1"/>
    </source>
</evidence>
<evidence type="ECO:0000256" key="1">
    <source>
        <dbReference type="ARBA" id="ARBA00001913"/>
    </source>
</evidence>
<keyword evidence="8" id="KW-0378">Hydrolase</keyword>
<dbReference type="SUPFAM" id="SSF53649">
    <property type="entry name" value="Alkaline phosphatase-like"/>
    <property type="match status" value="2"/>
</dbReference>
<evidence type="ECO:0000259" key="14">
    <source>
        <dbReference type="Pfam" id="PF12548"/>
    </source>
</evidence>
<dbReference type="Pfam" id="PF00884">
    <property type="entry name" value="Sulfatase"/>
    <property type="match status" value="1"/>
</dbReference>
<dbReference type="GO" id="GO:0005783">
    <property type="term" value="C:endoplasmic reticulum"/>
    <property type="evidence" value="ECO:0007669"/>
    <property type="project" value="UniProtKB-SubCell"/>
</dbReference>
<keyword evidence="12" id="KW-0325">Glycoprotein</keyword>
<dbReference type="RefSeq" id="XP_036361627.1">
    <property type="nucleotide sequence ID" value="XM_036505734.1"/>
</dbReference>
<dbReference type="Pfam" id="PF12548">
    <property type="entry name" value="DUF3740"/>
    <property type="match status" value="1"/>
</dbReference>
<dbReference type="InterPro" id="IPR000917">
    <property type="entry name" value="Sulfatase_N"/>
</dbReference>
<dbReference type="PANTHER" id="PTHR43108">
    <property type="entry name" value="N-ACETYLGLUCOSAMINE-6-SULFATASE FAMILY MEMBER"/>
    <property type="match status" value="1"/>
</dbReference>
<dbReference type="RefSeq" id="XP_029640579.1">
    <property type="nucleotide sequence ID" value="XM_029784719.2"/>
</dbReference>
<evidence type="ECO:0000256" key="8">
    <source>
        <dbReference type="ARBA" id="ARBA00022801"/>
    </source>
</evidence>
<keyword evidence="9" id="KW-0256">Endoplasmic reticulum</keyword>
<evidence type="ECO:0000256" key="10">
    <source>
        <dbReference type="ARBA" id="ARBA00022837"/>
    </source>
</evidence>
<feature type="domain" description="Sulfatase N-terminal" evidence="13">
    <location>
        <begin position="59"/>
        <end position="390"/>
    </location>
</feature>
<dbReference type="GO" id="GO:0008449">
    <property type="term" value="F:N-acetylglucosamine-6-sulfatase activity"/>
    <property type="evidence" value="ECO:0007669"/>
    <property type="project" value="TreeGrafter"/>
</dbReference>
<evidence type="ECO:0000313" key="16">
    <source>
        <dbReference type="RefSeq" id="XP_029640578.1"/>
    </source>
</evidence>
<dbReference type="PROSITE" id="PS00523">
    <property type="entry name" value="SULFATASE_1"/>
    <property type="match status" value="1"/>
</dbReference>
<evidence type="ECO:0000256" key="7">
    <source>
        <dbReference type="ARBA" id="ARBA00022729"/>
    </source>
</evidence>
<comment type="subcellular location">
    <subcellularLocation>
        <location evidence="3">Cell surface</location>
    </subcellularLocation>
    <subcellularLocation>
        <location evidence="2">Endoplasmic reticulum</location>
    </subcellularLocation>
    <subcellularLocation>
        <location evidence="4">Golgi apparatus</location>
        <location evidence="4">Golgi stack</location>
    </subcellularLocation>
</comment>
<dbReference type="AlphaFoldDB" id="A0A6P7SQP1"/>
<evidence type="ECO:0000313" key="15">
    <source>
        <dbReference type="Proteomes" id="UP000515154"/>
    </source>
</evidence>
<keyword evidence="6" id="KW-0479">Metal-binding</keyword>
<sequence length="963" mass="112323">MAWTLPSTRLALTTCFVLLFCCLTVARLSRIQTLRRRDEAKSKISHQRLLRLKTRSDKPNIILILTDDQDVLLGSLDYMPKTRKLLTNNGAFFNNSFVSTPMCCPSRSTLLTGMYSHNHNVFTNNENCSSTQWQQNYETRSFATYLSDQGYRTGYFGKYLNEYNGSYIPPGWREWMGLIRNSRFYNYSVNFNGKKMKHGDNYYEDYFTDLIANDSVTFLKQSKQLFQNKPVLMVLSVPAPHGTEDAAPQYQHLFANATSHRTPSWNYAPNKDKQWLLQHMQKMEPIHQLFTDRLQMKRLQTLQSVDDLVEKVGAELKTLGELDDTYILYTSDHGYHLGQFGLIKGKAMPYDFDVRVPLIIRGPGIKPGININNLVANIDIAPTILDMAGIDIPSDMDGRSLLPLLKAAKNISKGGFVSRNKPWRDTVLLERGKISKKIRKQMLRQEKMLAWFSKSELQKNGIRSPSVNFQMFSGADLVELCERPEFKSPCKPRQAWECRFEKGTPEIFRCRTNRPSYMPGLQNDPACICPSPRPRSQEKLERINNRNFIRSYINRENNKQRYLRSKLKRSLRRVSSYYSNVYPPDFSTEDSLQIDFPYQKQQQMCRVLANNTIVCDPVLYEEIDIWKNHKDHLDSLIQKYQLTIKNLKDIRKHLKKQKPSETVAPPVPVDRMFYPSTGSYDRVGNGAACDCSRTQTGINTANRKLTTPKFNTLFSTNQPILPWKRPRYRKKILKRKFKRKFKRNRKDSKHECRVPNMKCFTHDNDHWKTPPYWNFPSKFKPRHRIRSTEYLSQLHGISCKKDGMECSIMDNDHWKTPPFWTYGPFCFCSNANNNTYWCIRTVNETHNFLYCEFITGFISYYNMLEDPYQLKNSIHEINYGVLQQLHANLEKLRKCKGAKECSYDYLDESLKKPKQENIVNESLVGRKGVPTRFTTYTPYPFSKQDGLVSNVISVDKNLPLEQG</sequence>
<reference evidence="16 17" key="1">
    <citation type="submission" date="2025-08" db="UniProtKB">
        <authorList>
            <consortium name="RefSeq"/>
        </authorList>
    </citation>
    <scope>IDENTIFICATION</scope>
</reference>
<keyword evidence="15" id="KW-1185">Reference proteome</keyword>
<dbReference type="CDD" id="cd16147">
    <property type="entry name" value="G6S"/>
    <property type="match status" value="1"/>
</dbReference>
<dbReference type="InterPro" id="IPR024607">
    <property type="entry name" value="Sulfatase_CS"/>
</dbReference>
<dbReference type="GO" id="GO:0009986">
    <property type="term" value="C:cell surface"/>
    <property type="evidence" value="ECO:0007669"/>
    <property type="project" value="UniProtKB-SubCell"/>
</dbReference>
<evidence type="ECO:0000256" key="12">
    <source>
        <dbReference type="ARBA" id="ARBA00023180"/>
    </source>
</evidence>
<dbReference type="RefSeq" id="XP_029640578.1">
    <property type="nucleotide sequence ID" value="XM_029784718.2"/>
</dbReference>
<dbReference type="GO" id="GO:0046872">
    <property type="term" value="F:metal ion binding"/>
    <property type="evidence" value="ECO:0007669"/>
    <property type="project" value="UniProtKB-KW"/>
</dbReference>
<accession>A0A6P7SQP1</accession>
<evidence type="ECO:0000256" key="4">
    <source>
        <dbReference type="ARBA" id="ARBA00004348"/>
    </source>
</evidence>
<dbReference type="InterPro" id="IPR017850">
    <property type="entry name" value="Alkaline_phosphatase_core_sf"/>
</dbReference>